<evidence type="ECO:0000313" key="6">
    <source>
        <dbReference type="EMBL" id="MST67190.1"/>
    </source>
</evidence>
<dbReference type="GO" id="GO:0016772">
    <property type="term" value="F:transferase activity, transferring phosphorus-containing groups"/>
    <property type="evidence" value="ECO:0007669"/>
    <property type="project" value="InterPro"/>
</dbReference>
<accession>A0A7X2P4X6</accession>
<dbReference type="AlphaFoldDB" id="A0A7X2P4X6"/>
<comment type="caution">
    <text evidence="6">The sequence shown here is derived from an EMBL/GenBank/DDBJ whole genome shotgun (WGS) entry which is preliminary data.</text>
</comment>
<dbReference type="PANTHER" id="PTHR24045">
    <property type="match status" value="1"/>
</dbReference>
<feature type="domain" description="Stealth protein CR1 conserved region 1" evidence="5">
    <location>
        <begin position="7"/>
        <end position="33"/>
    </location>
</feature>
<protein>
    <submittedName>
        <fullName evidence="6">Uncharacterized protein</fullName>
    </submittedName>
</protein>
<keyword evidence="7" id="KW-1185">Reference proteome</keyword>
<evidence type="ECO:0000313" key="7">
    <source>
        <dbReference type="Proteomes" id="UP000440513"/>
    </source>
</evidence>
<dbReference type="InterPro" id="IPR031358">
    <property type="entry name" value="Stealth_CR1"/>
</dbReference>
<evidence type="ECO:0000256" key="1">
    <source>
        <dbReference type="ARBA" id="ARBA00007583"/>
    </source>
</evidence>
<sequence>MMRGESEKIDFVIIWVDGNDPAWQKEKKHYLGMLNEETSRDIDAGNVRYRDWDNLKYWFRAVEKYAPWVNKVHFVTCGQKPDWLNVEAPKLHLVHHKDYIPAEYLPTFSSHPIELNLHRIEDLSEHFVYFNDDFFLTAPVEKKDFFVGGLPCDCIEEEPVEFPRCELYNSIRINDIVFMNRHFDRHRCRHENKEKWYSLKTPHSTAKNILTGCLKNKYFFGMAIHHLPQAYCKETLKAVWENEPEWMHETCSHRFRDSRDISQHVFKFWQLMTGQFYPYDKRKFGKALPVDTKLDEICEAIQKQKYKAICINDADAADFEQAKKRVIEAFEKVLPEKSSYEL</sequence>
<keyword evidence="3" id="KW-0270">Exopolysaccharide synthesis</keyword>
<gene>
    <name evidence="6" type="ORF">FYJ57_10780</name>
</gene>
<dbReference type="Pfam" id="PF17101">
    <property type="entry name" value="Stealth_CR1"/>
    <property type="match status" value="1"/>
</dbReference>
<reference evidence="6 7" key="1">
    <citation type="submission" date="2019-08" db="EMBL/GenBank/DDBJ databases">
        <title>In-depth cultivation of the pig gut microbiome towards novel bacterial diversity and tailored functional studies.</title>
        <authorList>
            <person name="Wylensek D."/>
            <person name="Hitch T.C.A."/>
            <person name="Clavel T."/>
        </authorList>
    </citation>
    <scope>NUCLEOTIDE SEQUENCE [LARGE SCALE GENOMIC DNA]</scope>
    <source>
        <strain evidence="6 7">BSM-380-WT-5A</strain>
    </source>
</reference>
<keyword evidence="2" id="KW-0808">Transferase</keyword>
<evidence type="ECO:0000256" key="3">
    <source>
        <dbReference type="ARBA" id="ARBA00023169"/>
    </source>
</evidence>
<proteinExistence type="inferred from homology"/>
<dbReference type="RefSeq" id="WP_154432633.1">
    <property type="nucleotide sequence ID" value="NZ_VUMS01000019.1"/>
</dbReference>
<dbReference type="EMBL" id="VUMS01000019">
    <property type="protein sequence ID" value="MST67190.1"/>
    <property type="molecule type" value="Genomic_DNA"/>
</dbReference>
<dbReference type="Pfam" id="PF11380">
    <property type="entry name" value="Stealth_CR2"/>
    <property type="match status" value="1"/>
</dbReference>
<comment type="similarity">
    <text evidence="1">Belongs to the stealth family.</text>
</comment>
<evidence type="ECO:0000259" key="4">
    <source>
        <dbReference type="Pfam" id="PF11380"/>
    </source>
</evidence>
<organism evidence="6 7">
    <name type="scientific">Oliverpabstia intestinalis</name>
    <dbReference type="NCBI Taxonomy" id="2606633"/>
    <lineage>
        <taxon>Bacteria</taxon>
        <taxon>Bacillati</taxon>
        <taxon>Bacillota</taxon>
        <taxon>Clostridia</taxon>
        <taxon>Lachnospirales</taxon>
        <taxon>Lachnospiraceae</taxon>
        <taxon>Oliverpabstia</taxon>
    </lineage>
</organism>
<dbReference type="InterPro" id="IPR047141">
    <property type="entry name" value="Stealth"/>
</dbReference>
<dbReference type="GO" id="GO:0000271">
    <property type="term" value="P:polysaccharide biosynthetic process"/>
    <property type="evidence" value="ECO:0007669"/>
    <property type="project" value="UniProtKB-KW"/>
</dbReference>
<feature type="domain" description="Stealth protein CR2 conserved region 2" evidence="4">
    <location>
        <begin position="48"/>
        <end position="147"/>
    </location>
</feature>
<name>A0A7X2P4X6_9FIRM</name>
<dbReference type="PANTHER" id="PTHR24045:SF0">
    <property type="entry name" value="N-ACETYLGLUCOSAMINE-1-PHOSPHOTRANSFERASE SUBUNITS ALPHA_BETA"/>
    <property type="match status" value="1"/>
</dbReference>
<evidence type="ECO:0000259" key="5">
    <source>
        <dbReference type="Pfam" id="PF17101"/>
    </source>
</evidence>
<dbReference type="Proteomes" id="UP000440513">
    <property type="component" value="Unassembled WGS sequence"/>
</dbReference>
<dbReference type="InterPro" id="IPR021520">
    <property type="entry name" value="Stealth_CR2"/>
</dbReference>
<evidence type="ECO:0000256" key="2">
    <source>
        <dbReference type="ARBA" id="ARBA00022679"/>
    </source>
</evidence>